<dbReference type="PANTHER" id="PTHR11309:SF35">
    <property type="entry name" value="PROTEIN SMOOTHENED"/>
    <property type="match status" value="1"/>
</dbReference>
<evidence type="ECO:0000256" key="8">
    <source>
        <dbReference type="ARBA" id="ARBA00023157"/>
    </source>
</evidence>
<dbReference type="Pfam" id="PF01392">
    <property type="entry name" value="Fz"/>
    <property type="match status" value="1"/>
</dbReference>
<dbReference type="CDD" id="cd15030">
    <property type="entry name" value="7tmF_SMO_homolog"/>
    <property type="match status" value="1"/>
</dbReference>
<dbReference type="InterPro" id="IPR015526">
    <property type="entry name" value="Frizzled/SFRP"/>
</dbReference>
<feature type="compositionally biased region" description="Basic residues" evidence="13">
    <location>
        <begin position="595"/>
        <end position="609"/>
    </location>
</feature>
<feature type="compositionally biased region" description="Polar residues" evidence="13">
    <location>
        <begin position="783"/>
        <end position="806"/>
    </location>
</feature>
<evidence type="ECO:0000256" key="13">
    <source>
        <dbReference type="SAM" id="MobiDB-lite"/>
    </source>
</evidence>
<evidence type="ECO:0000259" key="15">
    <source>
        <dbReference type="PROSITE" id="PS50038"/>
    </source>
</evidence>
<dbReference type="InterPro" id="IPR017981">
    <property type="entry name" value="GPCR_2-like_7TM"/>
</dbReference>
<keyword evidence="9" id="KW-0675">Receptor</keyword>
<keyword evidence="5 14" id="KW-0812">Transmembrane</keyword>
<evidence type="ECO:0000256" key="14">
    <source>
        <dbReference type="SAM" id="Phobius"/>
    </source>
</evidence>
<feature type="compositionally biased region" description="Polar residues" evidence="13">
    <location>
        <begin position="747"/>
        <end position="764"/>
    </location>
</feature>
<feature type="region of interest" description="Disordered" evidence="13">
    <location>
        <begin position="626"/>
        <end position="645"/>
    </location>
</feature>
<dbReference type="PROSITE" id="PS50261">
    <property type="entry name" value="G_PROTEIN_RECEP_F2_4"/>
    <property type="match status" value="1"/>
</dbReference>
<feature type="compositionally biased region" description="Acidic residues" evidence="13">
    <location>
        <begin position="883"/>
        <end position="906"/>
    </location>
</feature>
<evidence type="ECO:0000256" key="10">
    <source>
        <dbReference type="ARBA" id="ARBA00023273"/>
    </source>
</evidence>
<feature type="compositionally biased region" description="Basic and acidic residues" evidence="13">
    <location>
        <begin position="584"/>
        <end position="594"/>
    </location>
</feature>
<dbReference type="PANTHER" id="PTHR11309">
    <property type="entry name" value="FRIZZLED"/>
    <property type="match status" value="1"/>
</dbReference>
<feature type="compositionally biased region" description="Basic and acidic residues" evidence="13">
    <location>
        <begin position="716"/>
        <end position="732"/>
    </location>
</feature>
<dbReference type="InterPro" id="IPR020067">
    <property type="entry name" value="Frizzled_dom"/>
</dbReference>
<dbReference type="InterPro" id="IPR000539">
    <property type="entry name" value="Frizzled/Smoothened_7TM"/>
</dbReference>
<evidence type="ECO:0000313" key="17">
    <source>
        <dbReference type="EMBL" id="KAJ8321841.1"/>
    </source>
</evidence>
<dbReference type="SMART" id="SM01330">
    <property type="entry name" value="Frizzled"/>
    <property type="match status" value="1"/>
</dbReference>
<keyword evidence="8 12" id="KW-1015">Disulfide bond</keyword>
<keyword evidence="6 14" id="KW-1133">Transmembrane helix</keyword>
<comment type="caution">
    <text evidence="12">Lacks conserved residue(s) required for the propagation of feature annotation.</text>
</comment>
<evidence type="ECO:0000259" key="16">
    <source>
        <dbReference type="PROSITE" id="PS50261"/>
    </source>
</evidence>
<comment type="subcellular location">
    <subcellularLocation>
        <location evidence="1">Cell projection</location>
        <location evidence="1">Cilium</location>
    </subcellularLocation>
    <subcellularLocation>
        <location evidence="2">Membrane</location>
        <topology evidence="2">Multi-pass membrane protein</topology>
    </subcellularLocation>
</comment>
<evidence type="ECO:0000313" key="18">
    <source>
        <dbReference type="Proteomes" id="UP001217089"/>
    </source>
</evidence>
<sequence length="906" mass="100677">MSCKFKIKMDLKTQFVLFSLILLRFIITSVSSATCSYNVTGSSYPCVPVTTTTCLGSSLTFTHTSKIFANDSATMAEVQEKLALWYGLQAAPECWAVIQPYLCSVYLPKCDNTTGEVELPSKELCQRTRTPCKIVERYKGWPDFLDCSNWYFKENCESPLIRTVNKDSWYSEVEGCGIQCQNPLFTDDEHDQVHIFIAVFGTICIICTLFTLLTFAIDWKNANRYPALILFFINGCFFLGSIGWMAQFSGDARTDIVCKNDGTVRIGEPNVGSGETASCTIVFIIVYYFMMAGCTWFVMLAFAWYLTFKALGTPRDSLSNKTAYFHIASWCFPLVLTIICLAISEIDGDSVSGICFVGYQEQWARGVFVLLPISVVLIVGMFFLILGLVTLIKLKKNTPDFVSDKATTKIRETILRLGIFSLANVTITKGSTNNCQIEDRPSLAAMQIHIFAFFGAGIAMSSWSWTKASILSWERIFRKIFKKPSNKPVKLKKHKMIAKAFERRKELNNGRLSISFASTHDDPLGFAAAMPKLVRRRGGMIHPTAGTLRRYSDSDIGSVASKMASRRQSLDSQLSQAQGQFHSSDQDKEYVNETKKKKKKKRRKNKRNRIQPVLAPIGHAANLLKQRRSQKGIGRRGSDTSHISRASAHSIQVSVEHNSIDKMSLASISHEGSLEAATLPTPPKTLKTDYALFTASSYMEEMNRKLEELRKQIEEDKKRERAEMSQKGKTRETSAGSSRMIQDRDNSAGSSRKTAGSRINSAGSSKLGGTRQNSAGSFKIGGTRQSSANSSKKGGSRQSSANSSQKAWEGTFKKDKGRGGSGSSLQRGRAREVKLEMTERTFYSEKTKGSNSASSQGSKARQSSAKSNLSQPSLPGEITVVEIENEDIEDDIYVDENEDDELSLPD</sequence>
<evidence type="ECO:0000256" key="2">
    <source>
        <dbReference type="ARBA" id="ARBA00004141"/>
    </source>
</evidence>
<evidence type="ECO:0000256" key="1">
    <source>
        <dbReference type="ARBA" id="ARBA00004138"/>
    </source>
</evidence>
<feature type="transmembrane region" description="Helical" evidence="14">
    <location>
        <begin position="366"/>
        <end position="392"/>
    </location>
</feature>
<feature type="transmembrane region" description="Helical" evidence="14">
    <location>
        <begin position="193"/>
        <end position="215"/>
    </location>
</feature>
<proteinExistence type="inferred from homology"/>
<evidence type="ECO:0000256" key="4">
    <source>
        <dbReference type="ARBA" id="ARBA00022473"/>
    </source>
</evidence>
<dbReference type="InterPro" id="IPR035683">
    <property type="entry name" value="SMO_7TM"/>
</dbReference>
<feature type="transmembrane region" description="Helical" evidence="14">
    <location>
        <begin position="227"/>
        <end position="246"/>
    </location>
</feature>
<feature type="disulfide bond" evidence="12">
    <location>
        <begin position="94"/>
        <end position="132"/>
    </location>
</feature>
<dbReference type="Pfam" id="PF01534">
    <property type="entry name" value="Frizzled"/>
    <property type="match status" value="2"/>
</dbReference>
<evidence type="ECO:0000256" key="7">
    <source>
        <dbReference type="ARBA" id="ARBA00023136"/>
    </source>
</evidence>
<feature type="transmembrane region" description="Helical" evidence="14">
    <location>
        <begin position="444"/>
        <end position="465"/>
    </location>
</feature>
<gene>
    <name evidence="17" type="ORF">KUTeg_000312</name>
</gene>
<dbReference type="Proteomes" id="UP001217089">
    <property type="component" value="Unassembled WGS sequence"/>
</dbReference>
<accession>A0ABQ9FYK3</accession>
<dbReference type="PRINTS" id="PR00489">
    <property type="entry name" value="FRIZZLED"/>
</dbReference>
<evidence type="ECO:0000256" key="6">
    <source>
        <dbReference type="ARBA" id="ARBA00022989"/>
    </source>
</evidence>
<feature type="compositionally biased region" description="Basic and acidic residues" evidence="13">
    <location>
        <begin position="829"/>
        <end position="848"/>
    </location>
</feature>
<dbReference type="SUPFAM" id="SSF63501">
    <property type="entry name" value="Frizzled cysteine-rich domain"/>
    <property type="match status" value="1"/>
</dbReference>
<dbReference type="Gene3D" id="1.10.2000.10">
    <property type="entry name" value="Frizzled cysteine-rich domain"/>
    <property type="match status" value="1"/>
</dbReference>
<evidence type="ECO:0000256" key="3">
    <source>
        <dbReference type="ARBA" id="ARBA00008077"/>
    </source>
</evidence>
<name>A0ABQ9FYK3_TEGGR</name>
<reference evidence="17 18" key="1">
    <citation type="submission" date="2022-12" db="EMBL/GenBank/DDBJ databases">
        <title>Chromosome-level genome of Tegillarca granosa.</title>
        <authorList>
            <person name="Kim J."/>
        </authorList>
    </citation>
    <scope>NUCLEOTIDE SEQUENCE [LARGE SCALE GENOMIC DNA]</scope>
    <source>
        <strain evidence="17">Teg-2019</strain>
        <tissue evidence="17">Adductor muscle</tissue>
    </source>
</reference>
<comment type="similarity">
    <text evidence="3">Belongs to the G-protein coupled receptor Fz/Smo family.</text>
</comment>
<keyword evidence="18" id="KW-1185">Reference proteome</keyword>
<feature type="compositionally biased region" description="Polar residues" evidence="13">
    <location>
        <begin position="849"/>
        <end position="873"/>
    </location>
</feature>
<feature type="domain" description="FZ" evidence="15">
    <location>
        <begin position="41"/>
        <end position="159"/>
    </location>
</feature>
<keyword evidence="7 14" id="KW-0472">Membrane</keyword>
<dbReference type="SMART" id="SM00063">
    <property type="entry name" value="FRI"/>
    <property type="match status" value="1"/>
</dbReference>
<evidence type="ECO:0000256" key="12">
    <source>
        <dbReference type="PROSITE-ProRule" id="PRU00090"/>
    </source>
</evidence>
<evidence type="ECO:0000256" key="9">
    <source>
        <dbReference type="ARBA" id="ARBA00023170"/>
    </source>
</evidence>
<comment type="caution">
    <text evidence="17">The sequence shown here is derived from an EMBL/GenBank/DDBJ whole genome shotgun (WGS) entry which is preliminary data.</text>
</comment>
<organism evidence="17 18">
    <name type="scientific">Tegillarca granosa</name>
    <name type="common">Malaysian cockle</name>
    <name type="synonym">Anadara granosa</name>
    <dbReference type="NCBI Taxonomy" id="220873"/>
    <lineage>
        <taxon>Eukaryota</taxon>
        <taxon>Metazoa</taxon>
        <taxon>Spiralia</taxon>
        <taxon>Lophotrochozoa</taxon>
        <taxon>Mollusca</taxon>
        <taxon>Bivalvia</taxon>
        <taxon>Autobranchia</taxon>
        <taxon>Pteriomorphia</taxon>
        <taxon>Arcoida</taxon>
        <taxon>Arcoidea</taxon>
        <taxon>Arcidae</taxon>
        <taxon>Tegillarca</taxon>
    </lineage>
</organism>
<evidence type="ECO:0000256" key="11">
    <source>
        <dbReference type="ARBA" id="ARBA00035037"/>
    </source>
</evidence>
<feature type="transmembrane region" description="Helical" evidence="14">
    <location>
        <begin position="281"/>
        <end position="306"/>
    </location>
</feature>
<feature type="transmembrane region" description="Helical" evidence="14">
    <location>
        <begin position="327"/>
        <end position="346"/>
    </location>
</feature>
<dbReference type="InterPro" id="IPR036790">
    <property type="entry name" value="Frizzled_dom_sf"/>
</dbReference>
<feature type="region of interest" description="Disordered" evidence="13">
    <location>
        <begin position="716"/>
        <end position="906"/>
    </location>
</feature>
<feature type="domain" description="G-protein coupled receptors family 2 profile 2" evidence="16">
    <location>
        <begin position="193"/>
        <end position="422"/>
    </location>
</feature>
<evidence type="ECO:0000256" key="5">
    <source>
        <dbReference type="ARBA" id="ARBA00022692"/>
    </source>
</evidence>
<protein>
    <recommendedName>
        <fullName evidence="11">Protein smoothened</fullName>
    </recommendedName>
</protein>
<keyword evidence="4" id="KW-0217">Developmental protein</keyword>
<feature type="compositionally biased region" description="Low complexity" evidence="13">
    <location>
        <begin position="566"/>
        <end position="578"/>
    </location>
</feature>
<dbReference type="EMBL" id="JARBDR010000018">
    <property type="protein sequence ID" value="KAJ8321841.1"/>
    <property type="molecule type" value="Genomic_DNA"/>
</dbReference>
<dbReference type="Gene3D" id="1.20.1070.10">
    <property type="entry name" value="Rhodopsin 7-helix transmembrane proteins"/>
    <property type="match status" value="1"/>
</dbReference>
<dbReference type="PROSITE" id="PS50038">
    <property type="entry name" value="FZ"/>
    <property type="match status" value="1"/>
</dbReference>
<feature type="region of interest" description="Disordered" evidence="13">
    <location>
        <begin position="562"/>
        <end position="611"/>
    </location>
</feature>
<keyword evidence="10" id="KW-0966">Cell projection</keyword>